<reference evidence="5" key="1">
    <citation type="submission" date="2015-04" db="EMBL/GenBank/DDBJ databases">
        <title>Physiological reanalysis, assessment of diazotrophy, and genome sequences of multiple isolates of Streptomyces thermoautotrophicus.</title>
        <authorList>
            <person name="MacKellar D.C."/>
            <person name="Lieber L."/>
            <person name="Norman J."/>
            <person name="Bolger A."/>
            <person name="Tobin C."/>
            <person name="Murray J.W."/>
            <person name="Chang R."/>
            <person name="Ford T."/>
            <person name="Nguyen P.Q."/>
            <person name="Woodward J."/>
            <person name="Permingeat H."/>
            <person name="Joshi N.S."/>
            <person name="Silver P.A."/>
            <person name="Usadel B."/>
            <person name="Rutherford A.W."/>
            <person name="Friesen M."/>
            <person name="Prell J."/>
        </authorList>
    </citation>
    <scope>NUCLEOTIDE SEQUENCE [LARGE SCALE GENOMIC DNA]</scope>
    <source>
        <strain evidence="5">H1</strain>
    </source>
</reference>
<feature type="transmembrane region" description="Helical" evidence="2">
    <location>
        <begin position="181"/>
        <end position="206"/>
    </location>
</feature>
<dbReference type="STRING" id="1469144.LI90_524"/>
<feature type="domain" description="YdbS-like PH" evidence="3">
    <location>
        <begin position="356"/>
        <end position="424"/>
    </location>
</feature>
<dbReference type="PANTHER" id="PTHR34473">
    <property type="entry name" value="UPF0699 TRANSMEMBRANE PROTEIN YDBS"/>
    <property type="match status" value="1"/>
</dbReference>
<evidence type="ECO:0000256" key="2">
    <source>
        <dbReference type="SAM" id="Phobius"/>
    </source>
</evidence>
<dbReference type="PATRIC" id="fig|1469144.10.peg.621"/>
<evidence type="ECO:0000313" key="4">
    <source>
        <dbReference type="EMBL" id="KWW98894.1"/>
    </source>
</evidence>
<keyword evidence="2" id="KW-0472">Membrane</keyword>
<dbReference type="RefSeq" id="WP_066883832.1">
    <property type="nucleotide sequence ID" value="NZ_LAXD01000001.1"/>
</dbReference>
<feature type="region of interest" description="Disordered" evidence="1">
    <location>
        <begin position="428"/>
        <end position="447"/>
    </location>
</feature>
<keyword evidence="2" id="KW-1133">Transmembrane helix</keyword>
<gene>
    <name evidence="4" type="ORF">LI90_524</name>
</gene>
<dbReference type="OrthoDB" id="3190163at2"/>
<keyword evidence="5" id="KW-1185">Reference proteome</keyword>
<name>A0A132MM08_9ACTN</name>
<feature type="domain" description="YdbS-like PH" evidence="3">
    <location>
        <begin position="237"/>
        <end position="302"/>
    </location>
</feature>
<sequence>MAETSYQEQSSPPEPPRSERGERLHPLTPLARGWRIIAVLLAVLGQQALVQRNVTYLGLMLAAAIPFAAGYAFLSWVYTRYRIEADELRIDSGVLFRQTRHVRLDRLQAVDVVRPLVARLLGLAELRLEVAGGRSTEGQLAYLSEAKAQRLRAELLARAAGIAPDTPEAPERVLAKVPLGALLVSMLLSLGTIAAVGFAVLLVVVAVVLREAGLLFALVPELAGLAGAWFRHFSTYFDFTVAESPDGLRLRHGLLSHRSQTVPPGRIQAVRLVQPFLWRRLGWVKLEVNVAGYGVGERDQYEEHTLLPVAPVVLAHAVLARVLPDVDLRAIPLRGVPRRARWRRPVGWRVLACGANDQVFVARRGWLRHEFDIIPHVKIQSVRLSQGPWERRLRLVTLHLDSTPGPVHVTAGHRDEIEARQLVEEQAARARTARRAAGPDRWMKPRT</sequence>
<keyword evidence="2" id="KW-0812">Transmembrane</keyword>
<dbReference type="InterPro" id="IPR005182">
    <property type="entry name" value="YdbS-like_PH"/>
</dbReference>
<feature type="domain" description="YdbS-like PH" evidence="3">
    <location>
        <begin position="78"/>
        <end position="154"/>
    </location>
</feature>
<feature type="compositionally biased region" description="Basic and acidic residues" evidence="1">
    <location>
        <begin position="437"/>
        <end position="447"/>
    </location>
</feature>
<comment type="caution">
    <text evidence="4">The sequence shown here is derived from an EMBL/GenBank/DDBJ whole genome shotgun (WGS) entry which is preliminary data.</text>
</comment>
<evidence type="ECO:0000256" key="1">
    <source>
        <dbReference type="SAM" id="MobiDB-lite"/>
    </source>
</evidence>
<dbReference type="InterPro" id="IPR014529">
    <property type="entry name" value="UCP026631"/>
</dbReference>
<feature type="transmembrane region" description="Helical" evidence="2">
    <location>
        <begin position="56"/>
        <end position="79"/>
    </location>
</feature>
<accession>A0A132MM08</accession>
<feature type="region of interest" description="Disordered" evidence="1">
    <location>
        <begin position="1"/>
        <end position="23"/>
    </location>
</feature>
<proteinExistence type="predicted"/>
<dbReference type="Pfam" id="PF03703">
    <property type="entry name" value="bPH_2"/>
    <property type="match status" value="3"/>
</dbReference>
<protein>
    <recommendedName>
        <fullName evidence="3">YdbS-like PH domain-containing protein</fullName>
    </recommendedName>
</protein>
<dbReference type="PIRSF" id="PIRSF026631">
    <property type="entry name" value="UCP026631"/>
    <property type="match status" value="1"/>
</dbReference>
<dbReference type="EMBL" id="LAXD01000001">
    <property type="protein sequence ID" value="KWW98894.1"/>
    <property type="molecule type" value="Genomic_DNA"/>
</dbReference>
<feature type="transmembrane region" description="Helical" evidence="2">
    <location>
        <begin position="33"/>
        <end position="50"/>
    </location>
</feature>
<evidence type="ECO:0000259" key="3">
    <source>
        <dbReference type="Pfam" id="PF03703"/>
    </source>
</evidence>
<dbReference type="AlphaFoldDB" id="A0A132MM08"/>
<organism evidence="4 5">
    <name type="scientific">Carbonactinospora thermoautotrophica</name>
    <dbReference type="NCBI Taxonomy" id="1469144"/>
    <lineage>
        <taxon>Bacteria</taxon>
        <taxon>Bacillati</taxon>
        <taxon>Actinomycetota</taxon>
        <taxon>Actinomycetes</taxon>
        <taxon>Kitasatosporales</taxon>
        <taxon>Carbonactinosporaceae</taxon>
        <taxon>Carbonactinospora</taxon>
    </lineage>
</organism>
<dbReference type="Proteomes" id="UP000070188">
    <property type="component" value="Unassembled WGS sequence"/>
</dbReference>
<evidence type="ECO:0000313" key="5">
    <source>
        <dbReference type="Proteomes" id="UP000070188"/>
    </source>
</evidence>
<dbReference type="PANTHER" id="PTHR34473:SF2">
    <property type="entry name" value="UPF0699 TRANSMEMBRANE PROTEIN YDBT"/>
    <property type="match status" value="1"/>
</dbReference>